<reference evidence="2 3" key="1">
    <citation type="journal article" date="2019" name="Int. J. Syst. Evol. Microbiol.">
        <title>The Global Catalogue of Microorganisms (GCM) 10K type strain sequencing project: providing services to taxonomists for standard genome sequencing and annotation.</title>
        <authorList>
            <consortium name="The Broad Institute Genomics Platform"/>
            <consortium name="The Broad Institute Genome Sequencing Center for Infectious Disease"/>
            <person name="Wu L."/>
            <person name="Ma J."/>
        </authorList>
    </citation>
    <scope>NUCLEOTIDE SEQUENCE [LARGE SCALE GENOMIC DNA]</scope>
    <source>
        <strain evidence="2 3">JCM 15628</strain>
    </source>
</reference>
<keyword evidence="3" id="KW-1185">Reference proteome</keyword>
<proteinExistence type="predicted"/>
<organism evidence="2 3">
    <name type="scientific">Terrabacter lapilli</name>
    <dbReference type="NCBI Taxonomy" id="436231"/>
    <lineage>
        <taxon>Bacteria</taxon>
        <taxon>Bacillati</taxon>
        <taxon>Actinomycetota</taxon>
        <taxon>Actinomycetes</taxon>
        <taxon>Micrococcales</taxon>
        <taxon>Intrasporangiaceae</taxon>
        <taxon>Terrabacter</taxon>
    </lineage>
</organism>
<sequence>MGAAAAGAVVVALGVVSTDVMVGVAVLAALLAVPDVAPALVPAGVDAGPEVQAARRTTTGRASRGRVRRRREGMGARL</sequence>
<gene>
    <name evidence="2" type="ORF">GCM10009817_20250</name>
</gene>
<evidence type="ECO:0000313" key="2">
    <source>
        <dbReference type="EMBL" id="GAA1979526.1"/>
    </source>
</evidence>
<name>A0ABN2S3C7_9MICO</name>
<feature type="region of interest" description="Disordered" evidence="1">
    <location>
        <begin position="50"/>
        <end position="78"/>
    </location>
</feature>
<dbReference type="EMBL" id="BAAAPU010000007">
    <property type="protein sequence ID" value="GAA1979526.1"/>
    <property type="molecule type" value="Genomic_DNA"/>
</dbReference>
<evidence type="ECO:0000313" key="3">
    <source>
        <dbReference type="Proteomes" id="UP001500013"/>
    </source>
</evidence>
<accession>A0ABN2S3C7</accession>
<comment type="caution">
    <text evidence="2">The sequence shown here is derived from an EMBL/GenBank/DDBJ whole genome shotgun (WGS) entry which is preliminary data.</text>
</comment>
<dbReference type="Proteomes" id="UP001500013">
    <property type="component" value="Unassembled WGS sequence"/>
</dbReference>
<evidence type="ECO:0000256" key="1">
    <source>
        <dbReference type="SAM" id="MobiDB-lite"/>
    </source>
</evidence>
<feature type="compositionally biased region" description="Low complexity" evidence="1">
    <location>
        <begin position="50"/>
        <end position="62"/>
    </location>
</feature>
<protein>
    <submittedName>
        <fullName evidence="2">Uncharacterized protein</fullName>
    </submittedName>
</protein>